<organism evidence="2 3">
    <name type="scientific">Trifolium medium</name>
    <dbReference type="NCBI Taxonomy" id="97028"/>
    <lineage>
        <taxon>Eukaryota</taxon>
        <taxon>Viridiplantae</taxon>
        <taxon>Streptophyta</taxon>
        <taxon>Embryophyta</taxon>
        <taxon>Tracheophyta</taxon>
        <taxon>Spermatophyta</taxon>
        <taxon>Magnoliopsida</taxon>
        <taxon>eudicotyledons</taxon>
        <taxon>Gunneridae</taxon>
        <taxon>Pentapetalae</taxon>
        <taxon>rosids</taxon>
        <taxon>fabids</taxon>
        <taxon>Fabales</taxon>
        <taxon>Fabaceae</taxon>
        <taxon>Papilionoideae</taxon>
        <taxon>50 kb inversion clade</taxon>
        <taxon>NPAAA clade</taxon>
        <taxon>Hologalegina</taxon>
        <taxon>IRL clade</taxon>
        <taxon>Trifolieae</taxon>
        <taxon>Trifolium</taxon>
    </lineage>
</organism>
<protein>
    <submittedName>
        <fullName evidence="2">Uncharacterized protein</fullName>
    </submittedName>
</protein>
<evidence type="ECO:0000256" key="1">
    <source>
        <dbReference type="SAM" id="MobiDB-lite"/>
    </source>
</evidence>
<keyword evidence="3" id="KW-1185">Reference proteome</keyword>
<evidence type="ECO:0000313" key="3">
    <source>
        <dbReference type="Proteomes" id="UP000265520"/>
    </source>
</evidence>
<name>A0A392TW20_9FABA</name>
<proteinExistence type="predicted"/>
<dbReference type="AlphaFoldDB" id="A0A392TW20"/>
<feature type="non-terminal residue" evidence="2">
    <location>
        <position position="1"/>
    </location>
</feature>
<dbReference type="EMBL" id="LXQA010669207">
    <property type="protein sequence ID" value="MCI65088.1"/>
    <property type="molecule type" value="Genomic_DNA"/>
</dbReference>
<sequence length="56" mass="6221">QEREAQTQPQPQTQPQVGKPQTQAEMPTSDAEPVQEQLLSQEVPNIDKTSGHINKV</sequence>
<comment type="caution">
    <text evidence="2">The sequence shown here is derived from an EMBL/GenBank/DDBJ whole genome shotgun (WGS) entry which is preliminary data.</text>
</comment>
<feature type="compositionally biased region" description="Low complexity" evidence="1">
    <location>
        <begin position="1"/>
        <end position="23"/>
    </location>
</feature>
<reference evidence="2 3" key="1">
    <citation type="journal article" date="2018" name="Front. Plant Sci.">
        <title>Red Clover (Trifolium pratense) and Zigzag Clover (T. medium) - A Picture of Genomic Similarities and Differences.</title>
        <authorList>
            <person name="Dluhosova J."/>
            <person name="Istvanek J."/>
            <person name="Nedelnik J."/>
            <person name="Repkova J."/>
        </authorList>
    </citation>
    <scope>NUCLEOTIDE SEQUENCE [LARGE SCALE GENOMIC DNA]</scope>
    <source>
        <strain evidence="3">cv. 10/8</strain>
        <tissue evidence="2">Leaf</tissue>
    </source>
</reference>
<evidence type="ECO:0000313" key="2">
    <source>
        <dbReference type="EMBL" id="MCI65088.1"/>
    </source>
</evidence>
<feature type="region of interest" description="Disordered" evidence="1">
    <location>
        <begin position="1"/>
        <end position="56"/>
    </location>
</feature>
<dbReference type="Proteomes" id="UP000265520">
    <property type="component" value="Unassembled WGS sequence"/>
</dbReference>
<feature type="compositionally biased region" description="Polar residues" evidence="1">
    <location>
        <begin position="37"/>
        <end position="56"/>
    </location>
</feature>
<accession>A0A392TW20</accession>